<evidence type="ECO:0000256" key="3">
    <source>
        <dbReference type="ARBA" id="ARBA00023125"/>
    </source>
</evidence>
<name>K1YYL9_9BACT</name>
<keyword evidence="2" id="KW-0067">ATP-binding</keyword>
<dbReference type="Pfam" id="PF17764">
    <property type="entry name" value="PriA_3primeBD"/>
    <property type="match status" value="1"/>
</dbReference>
<dbReference type="PANTHER" id="PTHR30580:SF1">
    <property type="entry name" value="COMF OPERON PROTEIN 1"/>
    <property type="match status" value="1"/>
</dbReference>
<evidence type="ECO:0000259" key="4">
    <source>
        <dbReference type="Pfam" id="PF17764"/>
    </source>
</evidence>
<dbReference type="EMBL" id="AMFJ01034023">
    <property type="protein sequence ID" value="EKD30519.1"/>
    <property type="molecule type" value="Genomic_DNA"/>
</dbReference>
<proteinExistence type="predicted"/>
<organism evidence="5">
    <name type="scientific">uncultured bacterium</name>
    <name type="common">gcode 4</name>
    <dbReference type="NCBI Taxonomy" id="1234023"/>
    <lineage>
        <taxon>Bacteria</taxon>
        <taxon>environmental samples</taxon>
    </lineage>
</organism>
<dbReference type="InterPro" id="IPR041222">
    <property type="entry name" value="PriA_3primeBD"/>
</dbReference>
<comment type="caution">
    <text evidence="5">The sequence shown here is derived from an EMBL/GenBank/DDBJ whole genome shotgun (WGS) entry which is preliminary data.</text>
</comment>
<protein>
    <recommendedName>
        <fullName evidence="4">Primosomal protein N' 3' DNA-binding domain-containing protein</fullName>
    </recommendedName>
</protein>
<dbReference type="GO" id="GO:0006270">
    <property type="term" value="P:DNA replication initiation"/>
    <property type="evidence" value="ECO:0007669"/>
    <property type="project" value="TreeGrafter"/>
</dbReference>
<dbReference type="InterPro" id="IPR042115">
    <property type="entry name" value="PriA_3primeBD_sf"/>
</dbReference>
<dbReference type="GO" id="GO:0005524">
    <property type="term" value="F:ATP binding"/>
    <property type="evidence" value="ECO:0007669"/>
    <property type="project" value="UniProtKB-KW"/>
</dbReference>
<evidence type="ECO:0000313" key="5">
    <source>
        <dbReference type="EMBL" id="EKD30519.1"/>
    </source>
</evidence>
<dbReference type="GO" id="GO:0003677">
    <property type="term" value="F:DNA binding"/>
    <property type="evidence" value="ECO:0007669"/>
    <property type="project" value="UniProtKB-KW"/>
</dbReference>
<reference evidence="5" key="1">
    <citation type="journal article" date="2012" name="Science">
        <title>Fermentation, hydrogen, and sulfur metabolism in multiple uncultivated bacterial phyla.</title>
        <authorList>
            <person name="Wrighton K.C."/>
            <person name="Thomas B.C."/>
            <person name="Sharon I."/>
            <person name="Miller C.S."/>
            <person name="Castelle C.J."/>
            <person name="VerBerkmoes N.C."/>
            <person name="Wilkins M.J."/>
            <person name="Hettich R.L."/>
            <person name="Lipton M.S."/>
            <person name="Williams K.H."/>
            <person name="Long P.E."/>
            <person name="Banfield J.F."/>
        </authorList>
    </citation>
    <scope>NUCLEOTIDE SEQUENCE [LARGE SCALE GENOMIC DNA]</scope>
</reference>
<accession>K1YYL9</accession>
<keyword evidence="3" id="KW-0238">DNA-binding</keyword>
<keyword evidence="1" id="KW-0547">Nucleotide-binding</keyword>
<evidence type="ECO:0000256" key="2">
    <source>
        <dbReference type="ARBA" id="ARBA00022840"/>
    </source>
</evidence>
<evidence type="ECO:0000256" key="1">
    <source>
        <dbReference type="ARBA" id="ARBA00022741"/>
    </source>
</evidence>
<dbReference type="GO" id="GO:0006310">
    <property type="term" value="P:DNA recombination"/>
    <property type="evidence" value="ECO:0007669"/>
    <property type="project" value="TreeGrafter"/>
</dbReference>
<dbReference type="PANTHER" id="PTHR30580">
    <property type="entry name" value="PRIMOSOMAL PROTEIN N"/>
    <property type="match status" value="1"/>
</dbReference>
<dbReference type="GO" id="GO:0006302">
    <property type="term" value="P:double-strand break repair"/>
    <property type="evidence" value="ECO:0007669"/>
    <property type="project" value="TreeGrafter"/>
</dbReference>
<gene>
    <name evidence="5" type="ORF">ACD_78C00023G0002</name>
</gene>
<dbReference type="GO" id="GO:0043138">
    <property type="term" value="F:3'-5' DNA helicase activity"/>
    <property type="evidence" value="ECO:0007669"/>
    <property type="project" value="TreeGrafter"/>
</dbReference>
<sequence length="281" mass="32300">MLIEVIPFGGSIDDQGLTYFVQDDLAETMRVGSLVEVPFRSGLDMAIVTRMNTTETPENLKSIGSFLCSIPLLAPYQVAMIFALSSYYFVHAHQILSLFLSKGLVKYLEKKNFEGLEMRKSPEQKWSEQISFIHHTQKTSISPLIRNYIDDKKEGVAIIFPDDFAIDGFVTDIPTDEKETLIIHDSVTVTRKYKMFTQVYNGEKNIIIWTRGLLYYNLSHYPHILYVEDALNKRSMRFQHTYKHLDVVDRMAQSGLFDITILSSLPSIESMYRIHTGGYTQ</sequence>
<dbReference type="Gene3D" id="3.40.1440.60">
    <property type="entry name" value="PriA, 3(prime) DNA-binding domain"/>
    <property type="match status" value="1"/>
</dbReference>
<feature type="domain" description="Primosomal protein N' 3' DNA-binding" evidence="4">
    <location>
        <begin position="14"/>
        <end position="100"/>
    </location>
</feature>
<dbReference type="AlphaFoldDB" id="K1YYL9"/>